<feature type="region of interest" description="Disordered" evidence="1">
    <location>
        <begin position="44"/>
        <end position="106"/>
    </location>
</feature>
<accession>A0AAW1WDN4</accession>
<evidence type="ECO:0000256" key="1">
    <source>
        <dbReference type="SAM" id="MobiDB-lite"/>
    </source>
</evidence>
<dbReference type="Proteomes" id="UP001457282">
    <property type="component" value="Unassembled WGS sequence"/>
</dbReference>
<dbReference type="AlphaFoldDB" id="A0AAW1WDN4"/>
<name>A0AAW1WDN4_RUBAR</name>
<comment type="caution">
    <text evidence="2">The sequence shown here is derived from an EMBL/GenBank/DDBJ whole genome shotgun (WGS) entry which is preliminary data.</text>
</comment>
<dbReference type="EMBL" id="JBEDUW010000006">
    <property type="protein sequence ID" value="KAK9922114.1"/>
    <property type="molecule type" value="Genomic_DNA"/>
</dbReference>
<feature type="compositionally biased region" description="Basic residues" evidence="1">
    <location>
        <begin position="81"/>
        <end position="97"/>
    </location>
</feature>
<organism evidence="2 3">
    <name type="scientific">Rubus argutus</name>
    <name type="common">Southern blackberry</name>
    <dbReference type="NCBI Taxonomy" id="59490"/>
    <lineage>
        <taxon>Eukaryota</taxon>
        <taxon>Viridiplantae</taxon>
        <taxon>Streptophyta</taxon>
        <taxon>Embryophyta</taxon>
        <taxon>Tracheophyta</taxon>
        <taxon>Spermatophyta</taxon>
        <taxon>Magnoliopsida</taxon>
        <taxon>eudicotyledons</taxon>
        <taxon>Gunneridae</taxon>
        <taxon>Pentapetalae</taxon>
        <taxon>rosids</taxon>
        <taxon>fabids</taxon>
        <taxon>Rosales</taxon>
        <taxon>Rosaceae</taxon>
        <taxon>Rosoideae</taxon>
        <taxon>Rosoideae incertae sedis</taxon>
        <taxon>Rubus</taxon>
    </lineage>
</organism>
<gene>
    <name evidence="2" type="ORF">M0R45_030594</name>
</gene>
<sequence length="106" mass="12473">MASSHRALYHRNHHQYLQCNQDTTNSKIHCQTQDRQSQLHAAVAIPMRSSMGAETRKKKNWRARDREEEAAVEPSSAVLLSRRRRRKDQNPRRRHSRLQLPSPVEP</sequence>
<evidence type="ECO:0000313" key="3">
    <source>
        <dbReference type="Proteomes" id="UP001457282"/>
    </source>
</evidence>
<protein>
    <submittedName>
        <fullName evidence="2">Uncharacterized protein</fullName>
    </submittedName>
</protein>
<evidence type="ECO:0000313" key="2">
    <source>
        <dbReference type="EMBL" id="KAK9922114.1"/>
    </source>
</evidence>
<proteinExistence type="predicted"/>
<keyword evidence="3" id="KW-1185">Reference proteome</keyword>
<reference evidence="2 3" key="1">
    <citation type="journal article" date="2023" name="G3 (Bethesda)">
        <title>A chromosome-length genome assembly and annotation of blackberry (Rubus argutus, cv. 'Hillquist').</title>
        <authorList>
            <person name="Bruna T."/>
            <person name="Aryal R."/>
            <person name="Dudchenko O."/>
            <person name="Sargent D.J."/>
            <person name="Mead D."/>
            <person name="Buti M."/>
            <person name="Cavallini A."/>
            <person name="Hytonen T."/>
            <person name="Andres J."/>
            <person name="Pham M."/>
            <person name="Weisz D."/>
            <person name="Mascagni F."/>
            <person name="Usai G."/>
            <person name="Natali L."/>
            <person name="Bassil N."/>
            <person name="Fernandez G.E."/>
            <person name="Lomsadze A."/>
            <person name="Armour M."/>
            <person name="Olukolu B."/>
            <person name="Poorten T."/>
            <person name="Britton C."/>
            <person name="Davik J."/>
            <person name="Ashrafi H."/>
            <person name="Aiden E.L."/>
            <person name="Borodovsky M."/>
            <person name="Worthington M."/>
        </authorList>
    </citation>
    <scope>NUCLEOTIDE SEQUENCE [LARGE SCALE GENOMIC DNA]</scope>
    <source>
        <strain evidence="2">PI 553951</strain>
    </source>
</reference>